<dbReference type="PROSITE" id="PS50006">
    <property type="entry name" value="FHA_DOMAIN"/>
    <property type="match status" value="1"/>
</dbReference>
<evidence type="ECO:0000256" key="13">
    <source>
        <dbReference type="ARBA" id="ARBA00046294"/>
    </source>
</evidence>
<evidence type="ECO:0000313" key="24">
    <source>
        <dbReference type="Proteomes" id="UP000261420"/>
    </source>
</evidence>
<evidence type="ECO:0000256" key="7">
    <source>
        <dbReference type="ARBA" id="ARBA00022824"/>
    </source>
</evidence>
<evidence type="ECO:0000256" key="14">
    <source>
        <dbReference type="ARBA" id="ARBA00057671"/>
    </source>
</evidence>
<evidence type="ECO:0000256" key="12">
    <source>
        <dbReference type="ARBA" id="ARBA00023212"/>
    </source>
</evidence>
<dbReference type="GO" id="GO:0005813">
    <property type="term" value="C:centrosome"/>
    <property type="evidence" value="ECO:0007669"/>
    <property type="project" value="UniProtKB-SubCell"/>
</dbReference>
<dbReference type="CDD" id="cd21911">
    <property type="entry name" value="CC1_SLMAP"/>
    <property type="match status" value="1"/>
</dbReference>
<evidence type="ECO:0000256" key="3">
    <source>
        <dbReference type="ARBA" id="ARBA00022475"/>
    </source>
</evidence>
<feature type="coiled-coil region" evidence="19">
    <location>
        <begin position="265"/>
        <end position="394"/>
    </location>
</feature>
<feature type="region of interest" description="Disordered" evidence="20">
    <location>
        <begin position="513"/>
        <end position="548"/>
    </location>
</feature>
<evidence type="ECO:0000256" key="5">
    <source>
        <dbReference type="ARBA" id="ARBA00022553"/>
    </source>
</evidence>
<keyword evidence="4" id="KW-0963">Cytoplasm</keyword>
<dbReference type="PANTHER" id="PTHR15715:SF22">
    <property type="entry name" value="SARCOLEMMAL MEMBRANE-ASSOCIATED PROTEIN"/>
    <property type="match status" value="1"/>
</dbReference>
<feature type="compositionally biased region" description="Acidic residues" evidence="20">
    <location>
        <begin position="536"/>
        <end position="547"/>
    </location>
</feature>
<feature type="coiled-coil region" evidence="19">
    <location>
        <begin position="685"/>
        <end position="866"/>
    </location>
</feature>
<dbReference type="GO" id="GO:0031966">
    <property type="term" value="C:mitochondrial membrane"/>
    <property type="evidence" value="ECO:0007669"/>
    <property type="project" value="UniProtKB-SubCell"/>
</dbReference>
<feature type="coiled-coil region" evidence="19">
    <location>
        <begin position="596"/>
        <end position="641"/>
    </location>
</feature>
<evidence type="ECO:0000256" key="16">
    <source>
        <dbReference type="ARBA" id="ARBA00061687"/>
    </source>
</evidence>
<dbReference type="SMART" id="SM00240">
    <property type="entry name" value="FHA"/>
    <property type="match status" value="1"/>
</dbReference>
<dbReference type="Ensembl" id="ENSSDUT00000029617.1">
    <property type="protein sequence ID" value="ENSSDUP00000029124.1"/>
    <property type="gene ID" value="ENSSDUG00000020898.1"/>
</dbReference>
<dbReference type="GO" id="GO:0005789">
    <property type="term" value="C:endoplasmic reticulum membrane"/>
    <property type="evidence" value="ECO:0007669"/>
    <property type="project" value="UniProtKB-SubCell"/>
</dbReference>
<comment type="similarity">
    <text evidence="16">Belongs to the SLMAP family.</text>
</comment>
<dbReference type="InterPro" id="IPR051176">
    <property type="entry name" value="Cent_Immune-Sig_Mod"/>
</dbReference>
<dbReference type="FunFam" id="2.60.200.20:FF:000003">
    <property type="entry name" value="sarcolemmal membrane-associated protein isoform X2"/>
    <property type="match status" value="1"/>
</dbReference>
<evidence type="ECO:0000256" key="18">
    <source>
        <dbReference type="ARBA" id="ARBA00074026"/>
    </source>
</evidence>
<feature type="domain" description="FHA" evidence="22">
    <location>
        <begin position="28"/>
        <end position="85"/>
    </location>
</feature>
<evidence type="ECO:0000256" key="17">
    <source>
        <dbReference type="ARBA" id="ARBA00066015"/>
    </source>
</evidence>
<keyword evidence="3" id="KW-1003">Cell membrane</keyword>
<evidence type="ECO:0000256" key="4">
    <source>
        <dbReference type="ARBA" id="ARBA00022490"/>
    </source>
</evidence>
<keyword evidence="7" id="KW-0256">Endoplasmic reticulum</keyword>
<dbReference type="Pfam" id="PF00498">
    <property type="entry name" value="FHA"/>
    <property type="match status" value="1"/>
</dbReference>
<feature type="transmembrane region" description="Helical" evidence="21">
    <location>
        <begin position="872"/>
        <end position="892"/>
    </location>
</feature>
<evidence type="ECO:0000256" key="10">
    <source>
        <dbReference type="ARBA" id="ARBA00023128"/>
    </source>
</evidence>
<protein>
    <recommendedName>
        <fullName evidence="18">Sarcolemmal membrane-associated protein</fullName>
    </recommendedName>
</protein>
<sequence length="896" mass="102412">MPSALAVFACRPNSHPFQERHVYLDEPVKIGRSVARCRPAQNNATFDCKVLSRNHALVWFDHKTGKFYLQDTKSSNGTFINSQRLSRGSEESPPCEVLSGDIIQFGVDVTENTRKVTHGCIVSTIKLFLPDGMEARRRSDVIQAPLPLPVDKVAANTPSMYSQELFQLSQYLQEALHREQMLEQKLATLQRLLATTQEASESSWQALIDEDRLLSRLEVMGSQLQAYSKSQTEEGIRKELLALQEDKHNYETTAKESLRRVLQEKIEVVRKLSEVERSLSNTEDECTHLKEMSERGQEELRELANKYNAAVNEIKELTDKIKAAEGRQEELTQRGATEKRELELRIEEMEEKEQVLQARIEALQADNDFSNERLAALQVRLQQLQEKSIKENNSLDVNIVSHGPVEEPVEDKQSQQTPESHEEDEDEEDTDTDDGAVGEDEDNDDNCHVNNSGGDSTRIQQLIECPPVKQLKETVSSSIHKLANFDEVMDAHLQNNQTAEDDILASPDRLKGNQMDAKESDMSDTLSPSKDRSSDDTSDGNMDDQELNEPQNRVALLKAELHRAGLEPGDTEQVIHHLHRELLEAQELANTGKQKCLELQALLEEERRSNSQLTEESTKQIQYLQTQLGKLQADMEALREQRESTICTTREELYSAQEEILVLRHAMEAATAEREREIAALQADLGSVRSELEHWRNTASKYEEEISRLQEAFTQQQQQQNTANQLQVECVALQQRCVCLQQDCEGLRGERKALMEKLHRLETELSSTREQSLVLSSSLESLEKREEVLQDKLGSLENQHLQDASRLKSQLDQAQARTHTLQREYEDTQSQLLDLRQRYERTEQEKRNIHQELEQCRSSLKLLQDKTSSPSILQPVQAIFMGLVLALLYWCFGQLW</sequence>
<keyword evidence="12" id="KW-0206">Cytoskeleton</keyword>
<comment type="subunit">
    <text evidence="17">Homodimer. Interacts with myosin. Interacts with SIKE1 and both associate with the STRIPAK core complex composed of PP2A catalytic and scaffolding subunits, the striatins (PP2A regulatory subunits), the striatin-associated proteins MOB4, STRIP1 and STRIP2, PDCD10 and members of the STE20 kinases, such as STK24 and STK26. Interacts (via FHA domain) with STK3 (when phosphorylated); the interaction associates STK3 with the STRIPAK complex.</text>
</comment>
<proteinExistence type="inferred from homology"/>
<evidence type="ECO:0000313" key="23">
    <source>
        <dbReference type="Ensembl" id="ENSSDUP00000029124.1"/>
    </source>
</evidence>
<keyword evidence="5" id="KW-0597">Phosphoprotein</keyword>
<dbReference type="Gene3D" id="2.60.200.20">
    <property type="match status" value="1"/>
</dbReference>
<organism evidence="23 24">
    <name type="scientific">Seriola dumerili</name>
    <name type="common">Greater amberjack</name>
    <name type="synonym">Caranx dumerili</name>
    <dbReference type="NCBI Taxonomy" id="41447"/>
    <lineage>
        <taxon>Eukaryota</taxon>
        <taxon>Metazoa</taxon>
        <taxon>Chordata</taxon>
        <taxon>Craniata</taxon>
        <taxon>Vertebrata</taxon>
        <taxon>Euteleostomi</taxon>
        <taxon>Actinopterygii</taxon>
        <taxon>Neopterygii</taxon>
        <taxon>Teleostei</taxon>
        <taxon>Neoteleostei</taxon>
        <taxon>Acanthomorphata</taxon>
        <taxon>Carangaria</taxon>
        <taxon>Carangiformes</taxon>
        <taxon>Carangidae</taxon>
        <taxon>Seriola</taxon>
    </lineage>
</organism>
<dbReference type="GO" id="GO:0042383">
    <property type="term" value="C:sarcolemma"/>
    <property type="evidence" value="ECO:0007669"/>
    <property type="project" value="UniProtKB-SubCell"/>
</dbReference>
<comment type="function">
    <text evidence="14">Associates with the striatin-interacting phosphatase and kinase (STRIPAK) core complex, forming the extended (SIKE1:SLMAP)STRIPAK complex. The (SIKE1:SLMAP)STRIPAK complex dephosphorylates STK3 leading to the inhibition of Hippo signaling and the control of cell growth. May play a role during myoblast fusion.</text>
</comment>
<reference evidence="23" key="1">
    <citation type="submission" date="2025-08" db="UniProtKB">
        <authorList>
            <consortium name="Ensembl"/>
        </authorList>
    </citation>
    <scope>IDENTIFICATION</scope>
</reference>
<dbReference type="GO" id="GO:1900825">
    <property type="term" value="P:regulation of membrane depolarization during cardiac muscle cell action potential"/>
    <property type="evidence" value="ECO:0007669"/>
    <property type="project" value="TreeGrafter"/>
</dbReference>
<evidence type="ECO:0000256" key="21">
    <source>
        <dbReference type="SAM" id="Phobius"/>
    </source>
</evidence>
<dbReference type="SUPFAM" id="SSF49879">
    <property type="entry name" value="SMAD/FHA domain"/>
    <property type="match status" value="1"/>
</dbReference>
<dbReference type="InterPro" id="IPR000253">
    <property type="entry name" value="FHA_dom"/>
</dbReference>
<dbReference type="InterPro" id="IPR008984">
    <property type="entry name" value="SMAD_FHA_dom_sf"/>
</dbReference>
<feature type="compositionally biased region" description="Acidic residues" evidence="20">
    <location>
        <begin position="421"/>
        <end position="444"/>
    </location>
</feature>
<accession>A0A3B4VEP0</accession>
<evidence type="ECO:0000256" key="2">
    <source>
        <dbReference type="ARBA" id="ARBA00004389"/>
    </source>
</evidence>
<evidence type="ECO:0000256" key="20">
    <source>
        <dbReference type="SAM" id="MobiDB-lite"/>
    </source>
</evidence>
<evidence type="ECO:0000256" key="9">
    <source>
        <dbReference type="ARBA" id="ARBA00023054"/>
    </source>
</evidence>
<evidence type="ECO:0000256" key="8">
    <source>
        <dbReference type="ARBA" id="ARBA00022989"/>
    </source>
</evidence>
<dbReference type="CDD" id="cd22679">
    <property type="entry name" value="FHA_SLMAP"/>
    <property type="match status" value="1"/>
</dbReference>
<comment type="subcellular location">
    <subcellularLocation>
        <location evidence="15">Cell membrane</location>
        <location evidence="15">Sarcolemma</location>
        <topology evidence="15">Single-pass type IV membrane protein</topology>
    </subcellularLocation>
    <subcellularLocation>
        <location evidence="1">Cytoplasm</location>
        <location evidence="1">Cytoskeleton</location>
        <location evidence="1">Microtubule organizing center</location>
        <location evidence="1">Centrosome</location>
    </subcellularLocation>
    <subcellularLocation>
        <location evidence="2">Endoplasmic reticulum membrane</location>
        <topology evidence="2">Single-pass membrane protein</topology>
    </subcellularLocation>
    <subcellularLocation>
        <location evidence="13">Mitochondrion membrane</location>
        <topology evidence="13">Single-pass type IV membrane protein</topology>
    </subcellularLocation>
</comment>
<dbReference type="GeneTree" id="ENSGT00940000157660"/>
<evidence type="ECO:0000256" key="15">
    <source>
        <dbReference type="ARBA" id="ARBA00060409"/>
    </source>
</evidence>
<feature type="region of interest" description="Disordered" evidence="20">
    <location>
        <begin position="403"/>
        <end position="455"/>
    </location>
</feature>
<evidence type="ECO:0000256" key="19">
    <source>
        <dbReference type="SAM" id="Coils"/>
    </source>
</evidence>
<dbReference type="AlphaFoldDB" id="A0A3B4VEP0"/>
<evidence type="ECO:0000259" key="22">
    <source>
        <dbReference type="PROSITE" id="PS50006"/>
    </source>
</evidence>
<feature type="coiled-coil region" evidence="19">
    <location>
        <begin position="172"/>
        <end position="199"/>
    </location>
</feature>
<dbReference type="GO" id="GO:0072659">
    <property type="term" value="P:protein localization to plasma membrane"/>
    <property type="evidence" value="ECO:0007669"/>
    <property type="project" value="TreeGrafter"/>
</dbReference>
<keyword evidence="24" id="KW-1185">Reference proteome</keyword>
<dbReference type="PANTHER" id="PTHR15715">
    <property type="entry name" value="CENTROSOMAL PROTEIN OF 170 KDA"/>
    <property type="match status" value="1"/>
</dbReference>
<evidence type="ECO:0000256" key="1">
    <source>
        <dbReference type="ARBA" id="ARBA00004300"/>
    </source>
</evidence>
<evidence type="ECO:0000256" key="11">
    <source>
        <dbReference type="ARBA" id="ARBA00023136"/>
    </source>
</evidence>
<reference evidence="23" key="2">
    <citation type="submission" date="2025-09" db="UniProtKB">
        <authorList>
            <consortium name="Ensembl"/>
        </authorList>
    </citation>
    <scope>IDENTIFICATION</scope>
</reference>
<keyword evidence="6 21" id="KW-0812">Transmembrane</keyword>
<name>A0A3B4VEP0_SERDU</name>
<keyword evidence="11 21" id="KW-0472">Membrane</keyword>
<evidence type="ECO:0000256" key="6">
    <source>
        <dbReference type="ARBA" id="ARBA00022692"/>
    </source>
</evidence>
<keyword evidence="9 19" id="KW-0175">Coiled coil</keyword>
<keyword evidence="8 21" id="KW-1133">Transmembrane helix</keyword>
<keyword evidence="10" id="KW-0496">Mitochondrion</keyword>
<dbReference type="Proteomes" id="UP000261420">
    <property type="component" value="Unplaced"/>
</dbReference>